<dbReference type="Gene3D" id="3.40.50.12780">
    <property type="entry name" value="N-terminal domain of ligase-like"/>
    <property type="match status" value="1"/>
</dbReference>
<protein>
    <submittedName>
        <fullName evidence="1">CoF synthetase</fullName>
    </submittedName>
</protein>
<keyword evidence="2" id="KW-1185">Reference proteome</keyword>
<dbReference type="PANTHER" id="PTHR36932">
    <property type="entry name" value="CAPSULAR POLYSACCHARIDE BIOSYNTHESIS PROTEIN"/>
    <property type="match status" value="1"/>
</dbReference>
<comment type="caution">
    <text evidence="1">The sequence shown here is derived from an EMBL/GenBank/DDBJ whole genome shotgun (WGS) entry which is preliminary data.</text>
</comment>
<reference evidence="1 2" key="1">
    <citation type="submission" date="2018-05" db="EMBL/GenBank/DDBJ databases">
        <title>Rhodoferax soyangensis sp.nov., isolated from an oligotrophic freshwater lake.</title>
        <authorList>
            <person name="Park M."/>
        </authorList>
    </citation>
    <scope>NUCLEOTIDE SEQUENCE [LARGE SCALE GENOMIC DNA]</scope>
    <source>
        <strain evidence="1 2">IMCC26218</strain>
    </source>
</reference>
<dbReference type="Proteomes" id="UP000260665">
    <property type="component" value="Unassembled WGS sequence"/>
</dbReference>
<dbReference type="AlphaFoldDB" id="A0A3E1RBI4"/>
<dbReference type="PANTHER" id="PTHR36932:SF1">
    <property type="entry name" value="CAPSULAR POLYSACCHARIDE BIOSYNTHESIS PROTEIN"/>
    <property type="match status" value="1"/>
</dbReference>
<evidence type="ECO:0000313" key="2">
    <source>
        <dbReference type="Proteomes" id="UP000260665"/>
    </source>
</evidence>
<evidence type="ECO:0000313" key="1">
    <source>
        <dbReference type="EMBL" id="RFO96030.1"/>
    </source>
</evidence>
<proteinExistence type="predicted"/>
<organism evidence="1 2">
    <name type="scientific">Rhodoferax lacus</name>
    <dbReference type="NCBI Taxonomy" id="2184758"/>
    <lineage>
        <taxon>Bacteria</taxon>
        <taxon>Pseudomonadati</taxon>
        <taxon>Pseudomonadota</taxon>
        <taxon>Betaproteobacteria</taxon>
        <taxon>Burkholderiales</taxon>
        <taxon>Comamonadaceae</taxon>
        <taxon>Rhodoferax</taxon>
    </lineage>
</organism>
<accession>A0A3E1RBI4</accession>
<dbReference type="SUPFAM" id="SSF56801">
    <property type="entry name" value="Acetyl-CoA synthetase-like"/>
    <property type="match status" value="1"/>
</dbReference>
<dbReference type="InterPro" id="IPR053158">
    <property type="entry name" value="CapK_Type1_Caps_Biosynth"/>
</dbReference>
<dbReference type="EMBL" id="QFZK01000010">
    <property type="protein sequence ID" value="RFO96030.1"/>
    <property type="molecule type" value="Genomic_DNA"/>
</dbReference>
<gene>
    <name evidence="1" type="ORF">DIC66_15020</name>
</gene>
<name>A0A3E1RBI4_9BURK</name>
<dbReference type="OrthoDB" id="580775at2"/>
<dbReference type="InterPro" id="IPR042099">
    <property type="entry name" value="ANL_N_sf"/>
</dbReference>
<sequence>MPSAMDCFLLGAAALDVLAANRCSRRELALRQAQRLDRLLRELALGNTLYAAHLRGRGHGITSLQQLPVVTKAELMQRFDEWVTDPQLRLPDLQAFTADPTRIAEPFLGQYTVWESSGSSGTPGIFVQDRCAMAIYDALESIRRSPPCVSRRWLDPLYCSERMALVAATEGHFASIVSVRRLKHINPWAAQATHCLSILQPLNSLVQQLNAFAPTILSTYPTVATLLAEQQALGKLKLKLSEVWTGGETLSGAARERIAEVFQCAVRNHYGASEFFSIASECARGQMHANTDWLILEPVDENHQPVPPGHASATTLLTHLGNRVQPLVRYDLGDQITLVHSPCACGSPFPVIQVSGRNDPPLRLRGRQGVPVVIVPLALTTVLEEQAGLFAFQLRQQDDATLELAVPQKDAHAQASLRKACRALQRFFDMQGAARIRIHTRSGVELPRGTSGKAARVLSI</sequence>